<dbReference type="PANTHER" id="PTHR33361:SF2">
    <property type="entry name" value="DUF885 DOMAIN-CONTAINING PROTEIN"/>
    <property type="match status" value="1"/>
</dbReference>
<evidence type="ECO:0000313" key="2">
    <source>
        <dbReference type="EMBL" id="EDO33630.1"/>
    </source>
</evidence>
<accession>A7SRP0</accession>
<reference evidence="2 3" key="1">
    <citation type="journal article" date="2007" name="Science">
        <title>Sea anemone genome reveals ancestral eumetazoan gene repertoire and genomic organization.</title>
        <authorList>
            <person name="Putnam N.H."/>
            <person name="Srivastava M."/>
            <person name="Hellsten U."/>
            <person name="Dirks B."/>
            <person name="Chapman J."/>
            <person name="Salamov A."/>
            <person name="Terry A."/>
            <person name="Shapiro H."/>
            <person name="Lindquist E."/>
            <person name="Kapitonov V.V."/>
            <person name="Jurka J."/>
            <person name="Genikhovich G."/>
            <person name="Grigoriev I.V."/>
            <person name="Lucas S.M."/>
            <person name="Steele R.E."/>
            <person name="Finnerty J.R."/>
            <person name="Technau U."/>
            <person name="Martindale M.Q."/>
            <person name="Rokhsar D.S."/>
        </authorList>
    </citation>
    <scope>NUCLEOTIDE SEQUENCE [LARGE SCALE GENOMIC DNA]</scope>
    <source>
        <strain evidence="3">CH2 X CH6</strain>
    </source>
</reference>
<name>A7SRP0_NEMVE</name>
<dbReference type="PROSITE" id="PS51257">
    <property type="entry name" value="PROKAR_LIPOPROTEIN"/>
    <property type="match status" value="1"/>
</dbReference>
<sequence length="781" mass="90228">MRKHYRSRVLFYTTALILLAGVGCLVAGIVLMVRAKDTKLPQIITQTAEPSVRHSAYSNEAKRVGLDRLLQEVQDMYFKLYPNKIAFYPGITETDVMRIFRPYDPTPEIIKRNTDESRKLYTDLENLEFAKDKLKLFEKRALAKAKYWVYHVFAYGVPYGYDYYNGDWMLGPDVFGWSAINHIKAELNQTVPHFKPFMADDVDFIVDRLVEVGYGVMRYMKNLQLGVQAGMVRSIEECEGGLYSVKNEFRDISLGGEMGVLNMSFAKQIMAEEYLSELHRQPSELLKWGRDRVTPVNGTLQDALIRYVGRPLHSLISDIVKRIYESIFAQLYRYLETNYSRHCVRSNISSGLSSLPLPYVYVDNVPTHPSTGRLPTGERLNGTEIYRKLMAYFTTTEDTPDEIHKLGEELLPSLYEELLQLARKISGEKDNDKAKLKVQEEFNKPSNYFNETSIPANESDKNAHKLCSSVDTAKAHCPVRWRAMENWFQYVRQLSTLLNTKIMDLFHMVGSKTSVPSCPFRPEPDFNPLTATPKYHETDPECSKPATYGIPFFVQKPGPKWQEWTTTSHEVSPGHHLQVQVFNEHFASDDEGVARWLSSTPFFLTFSEGWALYAEHLMAHETDLYDEEPMIKFYAVKAQMIQAMQLIIDTGLHSRRMSRDEALAMYRQYSWDTTDIPAKEITRYQSVPGQAVSYMFGKLKIMEARREAKRRLGSRFNIKDFHFQMLRHGPSPLGYMQEAMRKYVDCELNHENEGCDEVLRPVTSYNDEYLGMTVLSNGNRR</sequence>
<dbReference type="Pfam" id="PF05960">
    <property type="entry name" value="DUF885"/>
    <property type="match status" value="1"/>
</dbReference>
<keyword evidence="1" id="KW-0472">Membrane</keyword>
<proteinExistence type="predicted"/>
<protein>
    <recommendedName>
        <fullName evidence="4">DUF885 domain-containing protein</fullName>
    </recommendedName>
</protein>
<evidence type="ECO:0000313" key="3">
    <source>
        <dbReference type="Proteomes" id="UP000001593"/>
    </source>
</evidence>
<feature type="transmembrane region" description="Helical" evidence="1">
    <location>
        <begin position="9"/>
        <end position="33"/>
    </location>
</feature>
<dbReference type="PhylomeDB" id="A7SRP0"/>
<dbReference type="eggNOG" id="ENOG502QUES">
    <property type="taxonomic scope" value="Eukaryota"/>
</dbReference>
<dbReference type="InParanoid" id="A7SRP0"/>
<dbReference type="OMA" id="KESIADX"/>
<dbReference type="HOGENOM" id="CLU_019486_0_0_1"/>
<evidence type="ECO:0008006" key="4">
    <source>
        <dbReference type="Google" id="ProtNLM"/>
    </source>
</evidence>
<keyword evidence="1" id="KW-1133">Transmembrane helix</keyword>
<dbReference type="PANTHER" id="PTHR33361">
    <property type="entry name" value="GLR0591 PROTEIN"/>
    <property type="match status" value="1"/>
</dbReference>
<gene>
    <name evidence="2" type="ORF">NEMVEDRAFT_v1g216393</name>
</gene>
<dbReference type="AlphaFoldDB" id="A7SRP0"/>
<dbReference type="EMBL" id="DS469765">
    <property type="protein sequence ID" value="EDO33630.1"/>
    <property type="molecule type" value="Genomic_DNA"/>
</dbReference>
<keyword evidence="1" id="KW-0812">Transmembrane</keyword>
<dbReference type="Proteomes" id="UP000001593">
    <property type="component" value="Unassembled WGS sequence"/>
</dbReference>
<organism evidence="2 3">
    <name type="scientific">Nematostella vectensis</name>
    <name type="common">Starlet sea anemone</name>
    <dbReference type="NCBI Taxonomy" id="45351"/>
    <lineage>
        <taxon>Eukaryota</taxon>
        <taxon>Metazoa</taxon>
        <taxon>Cnidaria</taxon>
        <taxon>Anthozoa</taxon>
        <taxon>Hexacorallia</taxon>
        <taxon>Actiniaria</taxon>
        <taxon>Edwardsiidae</taxon>
        <taxon>Nematostella</taxon>
    </lineage>
</organism>
<evidence type="ECO:0000256" key="1">
    <source>
        <dbReference type="SAM" id="Phobius"/>
    </source>
</evidence>
<keyword evidence="3" id="KW-1185">Reference proteome</keyword>
<dbReference type="InterPro" id="IPR010281">
    <property type="entry name" value="DUF885"/>
</dbReference>